<dbReference type="EMBL" id="JALIDZ010000001">
    <property type="protein sequence ID" value="MCT8970670.1"/>
    <property type="molecule type" value="Genomic_DNA"/>
</dbReference>
<dbReference type="AlphaFoldDB" id="A0AAW5QWK2"/>
<protein>
    <submittedName>
        <fullName evidence="3">Alpha/beta hydrolase</fullName>
    </submittedName>
</protein>
<keyword evidence="4" id="KW-1185">Reference proteome</keyword>
<accession>A0AAW5QWK2</accession>
<evidence type="ECO:0000256" key="1">
    <source>
        <dbReference type="ARBA" id="ARBA00022801"/>
    </source>
</evidence>
<gene>
    <name evidence="3" type="ORF">MUB46_02240</name>
</gene>
<dbReference type="InterPro" id="IPR013094">
    <property type="entry name" value="AB_hydrolase_3"/>
</dbReference>
<dbReference type="SUPFAM" id="SSF53474">
    <property type="entry name" value="alpha/beta-Hydrolases"/>
    <property type="match status" value="1"/>
</dbReference>
<evidence type="ECO:0000313" key="4">
    <source>
        <dbReference type="Proteomes" id="UP001320898"/>
    </source>
</evidence>
<dbReference type="PANTHER" id="PTHR48081:SF8">
    <property type="entry name" value="ALPHA_BETA HYDROLASE FOLD-3 DOMAIN-CONTAINING PROTEIN-RELATED"/>
    <property type="match status" value="1"/>
</dbReference>
<evidence type="ECO:0000259" key="2">
    <source>
        <dbReference type="Pfam" id="PF07859"/>
    </source>
</evidence>
<dbReference type="GO" id="GO:0016787">
    <property type="term" value="F:hydrolase activity"/>
    <property type="evidence" value="ECO:0007669"/>
    <property type="project" value="UniProtKB-KW"/>
</dbReference>
<dbReference type="Gene3D" id="3.40.50.1820">
    <property type="entry name" value="alpha/beta hydrolase"/>
    <property type="match status" value="1"/>
</dbReference>
<organism evidence="3 4">
    <name type="scientific">Microbaculum marinisediminis</name>
    <dbReference type="NCBI Taxonomy" id="2931392"/>
    <lineage>
        <taxon>Bacteria</taxon>
        <taxon>Pseudomonadati</taxon>
        <taxon>Pseudomonadota</taxon>
        <taxon>Alphaproteobacteria</taxon>
        <taxon>Hyphomicrobiales</taxon>
        <taxon>Tepidamorphaceae</taxon>
        <taxon>Microbaculum</taxon>
    </lineage>
</organism>
<reference evidence="3 4" key="1">
    <citation type="submission" date="2022-04" db="EMBL/GenBank/DDBJ databases">
        <authorList>
            <person name="Ye Y.-Q."/>
            <person name="Du Z.-J."/>
        </authorList>
    </citation>
    <scope>NUCLEOTIDE SEQUENCE [LARGE SCALE GENOMIC DNA]</scope>
    <source>
        <strain evidence="3 4">A6E488</strain>
    </source>
</reference>
<dbReference type="PANTHER" id="PTHR48081">
    <property type="entry name" value="AB HYDROLASE SUPERFAMILY PROTEIN C4A8.06C"/>
    <property type="match status" value="1"/>
</dbReference>
<proteinExistence type="predicted"/>
<feature type="domain" description="Alpha/beta hydrolase fold-3" evidence="2">
    <location>
        <begin position="93"/>
        <end position="297"/>
    </location>
</feature>
<dbReference type="RefSeq" id="WP_261614234.1">
    <property type="nucleotide sequence ID" value="NZ_JALIDZ010000001.1"/>
</dbReference>
<dbReference type="Proteomes" id="UP001320898">
    <property type="component" value="Unassembled WGS sequence"/>
</dbReference>
<evidence type="ECO:0000313" key="3">
    <source>
        <dbReference type="EMBL" id="MCT8970670.1"/>
    </source>
</evidence>
<dbReference type="Pfam" id="PF07859">
    <property type="entry name" value="Abhydrolase_3"/>
    <property type="match status" value="1"/>
</dbReference>
<comment type="caution">
    <text evidence="3">The sequence shown here is derived from an EMBL/GenBank/DDBJ whole genome shotgun (WGS) entry which is preliminary data.</text>
</comment>
<dbReference type="InterPro" id="IPR029058">
    <property type="entry name" value="AB_hydrolase_fold"/>
</dbReference>
<dbReference type="InterPro" id="IPR050300">
    <property type="entry name" value="GDXG_lipolytic_enzyme"/>
</dbReference>
<sequence length="320" mass="34851">MAPAVFPDSTLFEDSAVSAETRAINDDIVKRMDAAPDQWSFPPAMIRSRRRQGLGPFPVAPRSDRARTIEIDGPHGAIPLRIIAPENPKGVYLHFHGGGWVIGGADEQDPRLERIADTCGLAVVSVEYRLAPEHPYPQGPDDCEAAALWLVKHGKDQFGTDRFAIGGESAGGHLSMVTMLRLRDRHGLTPFRAANLVAGCYDLRLTPSARNWGTEKLILTTRDITIFIDRFVPRSHRLDDPDVSPILADVSGLPPALFSVGTRDALLDDSLFMAMRWAAAGNDTELAVYPGGAHVFMAFPGALSEQSLTRIDQFLTGAFA</sequence>
<name>A0AAW5QWK2_9HYPH</name>
<keyword evidence="1 3" id="KW-0378">Hydrolase</keyword>